<gene>
    <name evidence="1" type="ORF">DWB61_00015</name>
</gene>
<dbReference type="Proteomes" id="UP000285794">
    <property type="component" value="Unassembled WGS sequence"/>
</dbReference>
<protein>
    <submittedName>
        <fullName evidence="1">Uncharacterized protein</fullName>
    </submittedName>
</protein>
<reference evidence="1 2" key="1">
    <citation type="submission" date="2018-07" db="EMBL/GenBank/DDBJ databases">
        <title>Draft genome sequence of Ancylomarina sp. M1P.</title>
        <authorList>
            <person name="Yadav S."/>
            <person name="Villanueva L."/>
            <person name="Damste J.S.S."/>
        </authorList>
    </citation>
    <scope>NUCLEOTIDE SEQUENCE [LARGE SCALE GENOMIC DNA]</scope>
    <source>
        <strain evidence="1 2">M1P</strain>
    </source>
</reference>
<evidence type="ECO:0000313" key="2">
    <source>
        <dbReference type="Proteomes" id="UP000285794"/>
    </source>
</evidence>
<comment type="caution">
    <text evidence="1">The sequence shown here is derived from an EMBL/GenBank/DDBJ whole genome shotgun (WGS) entry which is preliminary data.</text>
</comment>
<proteinExistence type="predicted"/>
<sequence length="75" mass="9077">MRNLLSFISEQDRFIINDCYLDGKSSKICIKVDVFGKHLSNENQYWWICCDLETINIEYQHKSLVEIFFRNREII</sequence>
<dbReference type="AlphaFoldDB" id="A0A425Y7D7"/>
<dbReference type="RefSeq" id="WP_125028686.1">
    <property type="nucleotide sequence ID" value="NZ_JAPXVP010000001.1"/>
</dbReference>
<keyword evidence="2" id="KW-1185">Reference proteome</keyword>
<dbReference type="EMBL" id="QQWG01000001">
    <property type="protein sequence ID" value="RRG24441.1"/>
    <property type="molecule type" value="Genomic_DNA"/>
</dbReference>
<accession>A0A425Y7D7</accession>
<name>A0A425Y7D7_9BACT</name>
<organism evidence="1 2">
    <name type="scientific">Ancylomarina euxinus</name>
    <dbReference type="NCBI Taxonomy" id="2283627"/>
    <lineage>
        <taxon>Bacteria</taxon>
        <taxon>Pseudomonadati</taxon>
        <taxon>Bacteroidota</taxon>
        <taxon>Bacteroidia</taxon>
        <taxon>Marinilabiliales</taxon>
        <taxon>Marinifilaceae</taxon>
        <taxon>Ancylomarina</taxon>
    </lineage>
</organism>
<evidence type="ECO:0000313" key="1">
    <source>
        <dbReference type="EMBL" id="RRG24441.1"/>
    </source>
</evidence>